<evidence type="ECO:0000259" key="9">
    <source>
        <dbReference type="PROSITE" id="PS51755"/>
    </source>
</evidence>
<dbReference type="Pfam" id="PF00486">
    <property type="entry name" value="Trans_reg_C"/>
    <property type="match status" value="1"/>
</dbReference>
<dbReference type="InterPro" id="IPR001867">
    <property type="entry name" value="OmpR/PhoB-type_DNA-bd"/>
</dbReference>
<evidence type="ECO:0000313" key="11">
    <source>
        <dbReference type="Proteomes" id="UP001595755"/>
    </source>
</evidence>
<dbReference type="InterPro" id="IPR016032">
    <property type="entry name" value="Sig_transdc_resp-reg_C-effctor"/>
</dbReference>
<dbReference type="Pfam" id="PF00072">
    <property type="entry name" value="Response_reg"/>
    <property type="match status" value="1"/>
</dbReference>
<feature type="DNA-binding region" description="OmpR/PhoB-type" evidence="7">
    <location>
        <begin position="129"/>
        <end position="226"/>
    </location>
</feature>
<keyword evidence="4 7" id="KW-0238">DNA-binding</keyword>
<dbReference type="PROSITE" id="PS50110">
    <property type="entry name" value="RESPONSE_REGULATORY"/>
    <property type="match status" value="1"/>
</dbReference>
<dbReference type="PROSITE" id="PS51755">
    <property type="entry name" value="OMPR_PHOB"/>
    <property type="match status" value="1"/>
</dbReference>
<dbReference type="SUPFAM" id="SSF46894">
    <property type="entry name" value="C-terminal effector domain of the bipartite response regulators"/>
    <property type="match status" value="1"/>
</dbReference>
<dbReference type="CDD" id="cd00383">
    <property type="entry name" value="trans_reg_C"/>
    <property type="match status" value="1"/>
</dbReference>
<evidence type="ECO:0000256" key="7">
    <source>
        <dbReference type="PROSITE-ProRule" id="PRU01091"/>
    </source>
</evidence>
<dbReference type="InterPro" id="IPR001789">
    <property type="entry name" value="Sig_transdc_resp-reg_receiver"/>
</dbReference>
<dbReference type="Gene3D" id="6.10.250.690">
    <property type="match status" value="1"/>
</dbReference>
<evidence type="ECO:0000313" key="10">
    <source>
        <dbReference type="EMBL" id="MFC4306793.1"/>
    </source>
</evidence>
<feature type="domain" description="OmpR/PhoB-type" evidence="9">
    <location>
        <begin position="129"/>
        <end position="226"/>
    </location>
</feature>
<reference evidence="11" key="1">
    <citation type="journal article" date="2019" name="Int. J. Syst. Evol. Microbiol.">
        <title>The Global Catalogue of Microorganisms (GCM) 10K type strain sequencing project: providing services to taxonomists for standard genome sequencing and annotation.</title>
        <authorList>
            <consortium name="The Broad Institute Genomics Platform"/>
            <consortium name="The Broad Institute Genome Sequencing Center for Infectious Disease"/>
            <person name="Wu L."/>
            <person name="Ma J."/>
        </authorList>
    </citation>
    <scope>NUCLEOTIDE SEQUENCE [LARGE SCALE GENOMIC DNA]</scope>
    <source>
        <strain evidence="11">CGMCC 4.1641</strain>
    </source>
</reference>
<dbReference type="RefSeq" id="WP_204602030.1">
    <property type="nucleotide sequence ID" value="NZ_JBHSED010000065.1"/>
</dbReference>
<dbReference type="InterPro" id="IPR039420">
    <property type="entry name" value="WalR-like"/>
</dbReference>
<feature type="modified residue" description="4-aspartylphosphate" evidence="6">
    <location>
        <position position="53"/>
    </location>
</feature>
<proteinExistence type="predicted"/>
<evidence type="ECO:0000256" key="5">
    <source>
        <dbReference type="ARBA" id="ARBA00023163"/>
    </source>
</evidence>
<accession>A0ABV8SGX8</accession>
<gene>
    <name evidence="10" type="ORF">ACFO1S_25565</name>
</gene>
<evidence type="ECO:0000259" key="8">
    <source>
        <dbReference type="PROSITE" id="PS50110"/>
    </source>
</evidence>
<dbReference type="CDD" id="cd17574">
    <property type="entry name" value="REC_OmpR"/>
    <property type="match status" value="1"/>
</dbReference>
<dbReference type="SUPFAM" id="SSF52172">
    <property type="entry name" value="CheY-like"/>
    <property type="match status" value="1"/>
</dbReference>
<organism evidence="10 11">
    <name type="scientific">Cohnella boryungensis</name>
    <dbReference type="NCBI Taxonomy" id="768479"/>
    <lineage>
        <taxon>Bacteria</taxon>
        <taxon>Bacillati</taxon>
        <taxon>Bacillota</taxon>
        <taxon>Bacilli</taxon>
        <taxon>Bacillales</taxon>
        <taxon>Paenibacillaceae</taxon>
        <taxon>Cohnella</taxon>
    </lineage>
</organism>
<dbReference type="SMART" id="SM00862">
    <property type="entry name" value="Trans_reg_C"/>
    <property type="match status" value="1"/>
</dbReference>
<keyword evidence="2" id="KW-0902">Two-component regulatory system</keyword>
<evidence type="ECO:0000256" key="3">
    <source>
        <dbReference type="ARBA" id="ARBA00023015"/>
    </source>
</evidence>
<evidence type="ECO:0000256" key="2">
    <source>
        <dbReference type="ARBA" id="ARBA00023012"/>
    </source>
</evidence>
<name>A0ABV8SGX8_9BACL</name>
<keyword evidence="5" id="KW-0804">Transcription</keyword>
<dbReference type="Proteomes" id="UP001595755">
    <property type="component" value="Unassembled WGS sequence"/>
</dbReference>
<dbReference type="InterPro" id="IPR011006">
    <property type="entry name" value="CheY-like_superfamily"/>
</dbReference>
<evidence type="ECO:0000256" key="6">
    <source>
        <dbReference type="PROSITE-ProRule" id="PRU00169"/>
    </source>
</evidence>
<feature type="domain" description="Response regulatory" evidence="8">
    <location>
        <begin position="4"/>
        <end position="117"/>
    </location>
</feature>
<comment type="caution">
    <text evidence="10">The sequence shown here is derived from an EMBL/GenBank/DDBJ whole genome shotgun (WGS) entry which is preliminary data.</text>
</comment>
<dbReference type="Gene3D" id="1.10.10.10">
    <property type="entry name" value="Winged helix-like DNA-binding domain superfamily/Winged helix DNA-binding domain"/>
    <property type="match status" value="1"/>
</dbReference>
<dbReference type="Gene3D" id="3.40.50.2300">
    <property type="match status" value="1"/>
</dbReference>
<dbReference type="InterPro" id="IPR036388">
    <property type="entry name" value="WH-like_DNA-bd_sf"/>
</dbReference>
<protein>
    <submittedName>
        <fullName evidence="10">Response regulator transcription factor</fullName>
    </submittedName>
</protein>
<dbReference type="SMART" id="SM00448">
    <property type="entry name" value="REC"/>
    <property type="match status" value="1"/>
</dbReference>
<sequence>MSGKVMVVEDERKIAEAIAYALSREGYTVEIVDHGDAALTRLGEFRPDALILDVMLPGKDGYDILKKLQDKGRIGVIMLTAKEDIVNKILGLELGADDYMTKPFDMRELLARLKSLLRRMQAAAEVQEVTEIVFDDIVLNVGKRTAHAKEQKLDLTPKEYDLLALLLSNPDRVYTREQLLDLVWEMEYIGGTRTVDIHVQRVRKKLGEAYSDIIQTVHGIGYKVLGGYSANQHKS</sequence>
<dbReference type="EMBL" id="JBHSED010000065">
    <property type="protein sequence ID" value="MFC4306793.1"/>
    <property type="molecule type" value="Genomic_DNA"/>
</dbReference>
<evidence type="ECO:0000256" key="4">
    <source>
        <dbReference type="ARBA" id="ARBA00023125"/>
    </source>
</evidence>
<keyword evidence="1 6" id="KW-0597">Phosphoprotein</keyword>
<dbReference type="PANTHER" id="PTHR48111:SF73">
    <property type="entry name" value="ALKALINE PHOSPHATASE SYNTHESIS TRANSCRIPTIONAL REGULATORY PROTEIN PHOP"/>
    <property type="match status" value="1"/>
</dbReference>
<dbReference type="PANTHER" id="PTHR48111">
    <property type="entry name" value="REGULATOR OF RPOS"/>
    <property type="match status" value="1"/>
</dbReference>
<evidence type="ECO:0000256" key="1">
    <source>
        <dbReference type="ARBA" id="ARBA00022553"/>
    </source>
</evidence>
<keyword evidence="11" id="KW-1185">Reference proteome</keyword>
<keyword evidence="3" id="KW-0805">Transcription regulation</keyword>